<feature type="domain" description="Amine oxidase" evidence="5">
    <location>
        <begin position="13"/>
        <end position="438"/>
    </location>
</feature>
<feature type="binding site" evidence="3">
    <location>
        <begin position="32"/>
        <end position="33"/>
    </location>
    <ligand>
        <name>FAD</name>
        <dbReference type="ChEBI" id="CHEBI:57692"/>
    </ligand>
</feature>
<dbReference type="EMBL" id="CAJNOJ010000024">
    <property type="protein sequence ID" value="CAF0859289.1"/>
    <property type="molecule type" value="Genomic_DNA"/>
</dbReference>
<comment type="cofactor">
    <cofactor evidence="1 4">
        <name>FAD</name>
        <dbReference type="ChEBI" id="CHEBI:57692"/>
    </cofactor>
</comment>
<accession>A0A813WLX0</accession>
<evidence type="ECO:0000259" key="5">
    <source>
        <dbReference type="Pfam" id="PF01593"/>
    </source>
</evidence>
<evidence type="ECO:0000256" key="1">
    <source>
        <dbReference type="ARBA" id="ARBA00001974"/>
    </source>
</evidence>
<evidence type="ECO:0000256" key="4">
    <source>
        <dbReference type="RuleBase" id="RU362067"/>
    </source>
</evidence>
<dbReference type="Gene3D" id="3.90.660.10">
    <property type="match status" value="1"/>
</dbReference>
<comment type="caution">
    <text evidence="6">The sequence shown here is derived from an EMBL/GenBank/DDBJ whole genome shotgun (WGS) entry which is preliminary data.</text>
</comment>
<evidence type="ECO:0000313" key="6">
    <source>
        <dbReference type="EMBL" id="CAF0859289.1"/>
    </source>
</evidence>
<dbReference type="OrthoDB" id="9982100at2759"/>
<feature type="binding site" evidence="3">
    <location>
        <position position="215"/>
    </location>
    <ligand>
        <name>FAD</name>
        <dbReference type="ChEBI" id="CHEBI:57692"/>
    </ligand>
</feature>
<keyword evidence="4" id="KW-0285">Flavoprotein</keyword>
<sequence>MNADVIIVGAGAAGIAAAIELQSTNLTFVILEARDRIGGRAYTDRETFAPARVDLGASWIHSYGPQNILYSFHQSLKSEDTERRIGGTQLCLDYDGKRFSHEAMFQARDIYLQIDEHIESYRSSKEAEEDQSIQQIMQEIYDRLVPNNGPVKRLVDLYLSSSEQYDAADFAQLSGKQWGVGAADGGDFWVPSGYGNLLERIAEKHNLPIELNTLVTRIDTTDPERIEITTSNNSSKIHCRRVIITIPLGCLKHETITFQPPLPDWKRQAIDQMGMGLMNKLIIKFPVCFWNENVACFVHACNERRGRFRFALCLPPPENILIFLVTGSFAHELEVLSDTETIEQIMKFLRQIFPEKTIPDPTHYRLTRWAHDPLSYGSYSYFSVNTGPHTIELLARETSDGRVQWAGEHANVDDGIHQWSYGCVHSAFQSGQRAAKNIQSQLCTS</sequence>
<comment type="similarity">
    <text evidence="4">Belongs to the flavin monoamine oxidase family.</text>
</comment>
<dbReference type="Pfam" id="PF01593">
    <property type="entry name" value="Amino_oxidase"/>
    <property type="match status" value="1"/>
</dbReference>
<reference evidence="6" key="1">
    <citation type="submission" date="2021-02" db="EMBL/GenBank/DDBJ databases">
        <authorList>
            <person name="Nowell W R."/>
        </authorList>
    </citation>
    <scope>NUCLEOTIDE SEQUENCE</scope>
</reference>
<keyword evidence="2 4" id="KW-0560">Oxidoreductase</keyword>
<dbReference type="Proteomes" id="UP000663828">
    <property type="component" value="Unassembled WGS sequence"/>
</dbReference>
<protein>
    <recommendedName>
        <fullName evidence="4">Amine oxidase</fullName>
        <ecNumber evidence="4">1.4.3.-</ecNumber>
    </recommendedName>
</protein>
<evidence type="ECO:0000313" key="9">
    <source>
        <dbReference type="Proteomes" id="UP000663852"/>
    </source>
</evidence>
<dbReference type="InterPro" id="IPR050281">
    <property type="entry name" value="Flavin_monoamine_oxidase"/>
</dbReference>
<keyword evidence="8" id="KW-1185">Reference proteome</keyword>
<dbReference type="PRINTS" id="PR00757">
    <property type="entry name" value="AMINEOXDASEF"/>
</dbReference>
<dbReference type="Gene3D" id="3.50.50.60">
    <property type="entry name" value="FAD/NAD(P)-binding domain"/>
    <property type="match status" value="1"/>
</dbReference>
<dbReference type="GO" id="GO:0008131">
    <property type="term" value="F:primary methylamine oxidase activity"/>
    <property type="evidence" value="ECO:0007669"/>
    <property type="project" value="UniProtKB-ARBA"/>
</dbReference>
<dbReference type="InterPro" id="IPR002937">
    <property type="entry name" value="Amino_oxidase"/>
</dbReference>
<dbReference type="EMBL" id="CAJNOR010008100">
    <property type="protein sequence ID" value="CAF1628652.1"/>
    <property type="molecule type" value="Genomic_DNA"/>
</dbReference>
<gene>
    <name evidence="6" type="ORF">EDS130_LOCUS7723</name>
    <name evidence="7" type="ORF">XAT740_LOCUS51266</name>
</gene>
<dbReference type="Proteomes" id="UP000663852">
    <property type="component" value="Unassembled WGS sequence"/>
</dbReference>
<name>A0A813WLX0_ADIRI</name>
<dbReference type="AlphaFoldDB" id="A0A813WLX0"/>
<evidence type="ECO:0000256" key="3">
    <source>
        <dbReference type="PIRSR" id="PIRSR601613-1"/>
    </source>
</evidence>
<feature type="binding site" evidence="3">
    <location>
        <position position="408"/>
    </location>
    <ligand>
        <name>FAD</name>
        <dbReference type="ChEBI" id="CHEBI:57692"/>
    </ligand>
</feature>
<organism evidence="6 9">
    <name type="scientific">Adineta ricciae</name>
    <name type="common">Rotifer</name>
    <dbReference type="NCBI Taxonomy" id="249248"/>
    <lineage>
        <taxon>Eukaryota</taxon>
        <taxon>Metazoa</taxon>
        <taxon>Spiralia</taxon>
        <taxon>Gnathifera</taxon>
        <taxon>Rotifera</taxon>
        <taxon>Eurotatoria</taxon>
        <taxon>Bdelloidea</taxon>
        <taxon>Adinetida</taxon>
        <taxon>Adinetidae</taxon>
        <taxon>Adineta</taxon>
    </lineage>
</organism>
<evidence type="ECO:0000313" key="7">
    <source>
        <dbReference type="EMBL" id="CAF1628652.1"/>
    </source>
</evidence>
<dbReference type="InterPro" id="IPR036188">
    <property type="entry name" value="FAD/NAD-bd_sf"/>
</dbReference>
<evidence type="ECO:0000313" key="8">
    <source>
        <dbReference type="Proteomes" id="UP000663828"/>
    </source>
</evidence>
<dbReference type="InterPro" id="IPR001613">
    <property type="entry name" value="Flavin_amine_oxidase"/>
</dbReference>
<proteinExistence type="inferred from homology"/>
<dbReference type="SUPFAM" id="SSF54373">
    <property type="entry name" value="FAD-linked reductases, C-terminal domain"/>
    <property type="match status" value="1"/>
</dbReference>
<dbReference type="EC" id="1.4.3.-" evidence="4"/>
<dbReference type="PANTHER" id="PTHR10742:SF410">
    <property type="entry name" value="LYSINE-SPECIFIC HISTONE DEMETHYLASE 2"/>
    <property type="match status" value="1"/>
</dbReference>
<dbReference type="SUPFAM" id="SSF51905">
    <property type="entry name" value="FAD/NAD(P)-binding domain"/>
    <property type="match status" value="1"/>
</dbReference>
<dbReference type="PANTHER" id="PTHR10742">
    <property type="entry name" value="FLAVIN MONOAMINE OXIDASE"/>
    <property type="match status" value="1"/>
</dbReference>
<evidence type="ECO:0000256" key="2">
    <source>
        <dbReference type="ARBA" id="ARBA00023002"/>
    </source>
</evidence>
<keyword evidence="4" id="KW-0274">FAD</keyword>